<proteinExistence type="predicted"/>
<feature type="transmembrane region" description="Helical" evidence="1">
    <location>
        <begin position="30"/>
        <end position="50"/>
    </location>
</feature>
<evidence type="ECO:0000313" key="3">
    <source>
        <dbReference type="Proteomes" id="UP000632659"/>
    </source>
</evidence>
<keyword evidence="1" id="KW-1133">Transmembrane helix</keyword>
<keyword evidence="1" id="KW-0472">Membrane</keyword>
<dbReference type="Proteomes" id="UP000632659">
    <property type="component" value="Unassembled WGS sequence"/>
</dbReference>
<dbReference type="EMBL" id="JACRTL010000005">
    <property type="protein sequence ID" value="MBC8611389.1"/>
    <property type="molecule type" value="Genomic_DNA"/>
</dbReference>
<protein>
    <submittedName>
        <fullName evidence="2">Uncharacterized protein</fullName>
    </submittedName>
</protein>
<keyword evidence="1" id="KW-0812">Transmembrane</keyword>
<reference evidence="2" key="1">
    <citation type="submission" date="2020-08" db="EMBL/GenBank/DDBJ databases">
        <title>Genome public.</title>
        <authorList>
            <person name="Liu C."/>
            <person name="Sun Q."/>
        </authorList>
    </citation>
    <scope>NUCLEOTIDE SEQUENCE</scope>
    <source>
        <strain evidence="2">NSJ-15</strain>
    </source>
</reference>
<organism evidence="2 3">
    <name type="scientific">Massiliimalia timonensis</name>
    <dbReference type="NCBI Taxonomy" id="1987501"/>
    <lineage>
        <taxon>Bacteria</taxon>
        <taxon>Bacillati</taxon>
        <taxon>Bacillota</taxon>
        <taxon>Clostridia</taxon>
        <taxon>Eubacteriales</taxon>
        <taxon>Oscillospiraceae</taxon>
        <taxon>Massiliimalia</taxon>
    </lineage>
</organism>
<evidence type="ECO:0000313" key="2">
    <source>
        <dbReference type="EMBL" id="MBC8611389.1"/>
    </source>
</evidence>
<name>A0A8J6P208_9FIRM</name>
<gene>
    <name evidence="2" type="ORF">H8702_09780</name>
</gene>
<comment type="caution">
    <text evidence="2">The sequence shown here is derived from an EMBL/GenBank/DDBJ whole genome shotgun (WGS) entry which is preliminary data.</text>
</comment>
<sequence length="253" mass="29342">MDSKTHIKSLRVLLLAFVILLLFFRPSEYYWLYALVFVVWSFAAVIARLPEAQSKWRHFRTQWKYRLTLRTGKTNSAQKAVLAHLNYRVTEILRKEYPEAIWNWGTAQPEQLAEQGGKGEILTNHTGKYHCAEVVIDPLYRVFVNMQEGEEPKKASSDQIQKTEANEELVSVWFEMAAKDKLHSLVSELSSQGYSRIDILESGEVVITEGEKNEVKDIVPDMPERSCWKYLTGKLEQMGMIPQIRKNCVTVEW</sequence>
<evidence type="ECO:0000256" key="1">
    <source>
        <dbReference type="SAM" id="Phobius"/>
    </source>
</evidence>
<dbReference type="RefSeq" id="WP_187536612.1">
    <property type="nucleotide sequence ID" value="NZ_JACRTL010000005.1"/>
</dbReference>
<dbReference type="AlphaFoldDB" id="A0A8J6P208"/>
<accession>A0A8J6P208</accession>
<keyword evidence="3" id="KW-1185">Reference proteome</keyword>
<feature type="transmembrane region" description="Helical" evidence="1">
    <location>
        <begin position="7"/>
        <end position="24"/>
    </location>
</feature>